<keyword evidence="3" id="KW-1185">Reference proteome</keyword>
<dbReference type="InterPro" id="IPR045057">
    <property type="entry name" value="Gcn5-rel_NAT"/>
</dbReference>
<organism evidence="2 3">
    <name type="scientific">Flavobacterium kingsejongi</name>
    <dbReference type="NCBI Taxonomy" id="1678728"/>
    <lineage>
        <taxon>Bacteria</taxon>
        <taxon>Pseudomonadati</taxon>
        <taxon>Bacteroidota</taxon>
        <taxon>Flavobacteriia</taxon>
        <taxon>Flavobacteriales</taxon>
        <taxon>Flavobacteriaceae</taxon>
        <taxon>Flavobacterium</taxon>
    </lineage>
</organism>
<gene>
    <name evidence="2" type="ORF">FK004_01755</name>
</gene>
<dbReference type="OrthoDB" id="1120671at2"/>
<dbReference type="GO" id="GO:0016740">
    <property type="term" value="F:transferase activity"/>
    <property type="evidence" value="ECO:0007669"/>
    <property type="project" value="UniProtKB-KW"/>
</dbReference>
<keyword evidence="2" id="KW-0808">Transferase</keyword>
<dbReference type="SUPFAM" id="SSF55729">
    <property type="entry name" value="Acyl-CoA N-acyltransferases (Nat)"/>
    <property type="match status" value="1"/>
</dbReference>
<sequence>MNDRYPETELVLNESQKRFELTVANEVAYIEYILTTENVMYLTHTEVPVALEGKGVGGSIVFKTLNYIKEKGYTLAPLCPFVAAYLKKHPEWQSLLAKGYHV</sequence>
<dbReference type="PANTHER" id="PTHR31435:SF10">
    <property type="entry name" value="BSR4717 PROTEIN"/>
    <property type="match status" value="1"/>
</dbReference>
<proteinExistence type="predicted"/>
<dbReference type="PANTHER" id="PTHR31435">
    <property type="entry name" value="PROTEIN NATD1"/>
    <property type="match status" value="1"/>
</dbReference>
<dbReference type="PROSITE" id="PS51729">
    <property type="entry name" value="GNAT_YJDJ"/>
    <property type="match status" value="1"/>
</dbReference>
<dbReference type="Pfam" id="PF14542">
    <property type="entry name" value="Acetyltransf_CG"/>
    <property type="match status" value="1"/>
</dbReference>
<dbReference type="EMBL" id="CP020919">
    <property type="protein sequence ID" value="AWG24032.1"/>
    <property type="molecule type" value="Genomic_DNA"/>
</dbReference>
<dbReference type="Proteomes" id="UP000244677">
    <property type="component" value="Chromosome"/>
</dbReference>
<dbReference type="AlphaFoldDB" id="A0A2S1LJW1"/>
<feature type="domain" description="N-acetyltransferase" evidence="1">
    <location>
        <begin position="11"/>
        <end position="97"/>
    </location>
</feature>
<reference evidence="2 3" key="1">
    <citation type="submission" date="2017-04" db="EMBL/GenBank/DDBJ databases">
        <title>Complete genome sequence of Flavobacterium kingsejong AJ004.</title>
        <authorList>
            <person name="Lee P.C."/>
        </authorList>
    </citation>
    <scope>NUCLEOTIDE SEQUENCE [LARGE SCALE GENOMIC DNA]</scope>
    <source>
        <strain evidence="2 3">AJ004</strain>
    </source>
</reference>
<evidence type="ECO:0000259" key="1">
    <source>
        <dbReference type="PROSITE" id="PS51729"/>
    </source>
</evidence>
<dbReference type="Gene3D" id="3.40.630.30">
    <property type="match status" value="1"/>
</dbReference>
<dbReference type="InterPro" id="IPR016181">
    <property type="entry name" value="Acyl_CoA_acyltransferase"/>
</dbReference>
<accession>A0A2S1LJW1</accession>
<dbReference type="RefSeq" id="WP_108735694.1">
    <property type="nucleotide sequence ID" value="NZ_CP020919.1"/>
</dbReference>
<dbReference type="KEGG" id="fki:FK004_01755"/>
<name>A0A2S1LJW1_9FLAO</name>
<evidence type="ECO:0000313" key="3">
    <source>
        <dbReference type="Proteomes" id="UP000244677"/>
    </source>
</evidence>
<dbReference type="InterPro" id="IPR031165">
    <property type="entry name" value="GNAT_YJDJ"/>
</dbReference>
<evidence type="ECO:0000313" key="2">
    <source>
        <dbReference type="EMBL" id="AWG24032.1"/>
    </source>
</evidence>
<protein>
    <submittedName>
        <fullName evidence="2">GNAT family N-acetyltransferase</fullName>
    </submittedName>
</protein>